<evidence type="ECO:0000256" key="1">
    <source>
        <dbReference type="SAM" id="MobiDB-lite"/>
    </source>
</evidence>
<protein>
    <recommendedName>
        <fullName evidence="2">DUF659 domain-containing protein</fullName>
    </recommendedName>
</protein>
<feature type="region of interest" description="Disordered" evidence="1">
    <location>
        <begin position="1"/>
        <end position="25"/>
    </location>
</feature>
<accession>A0A3Q7IW22</accession>
<evidence type="ECO:0000313" key="3">
    <source>
        <dbReference type="EnsemblPlants" id="Solyc11g042553.1.1"/>
    </source>
</evidence>
<evidence type="ECO:0000259" key="2">
    <source>
        <dbReference type="Pfam" id="PF04937"/>
    </source>
</evidence>
<keyword evidence="4" id="KW-1185">Reference proteome</keyword>
<sequence length="119" mass="13165">MKSVAAGSSNIGNESGSDQITENLPPNTIFPIDNFVNTQSRQVTLKSKMVKKNKEKKFVSELVVSSSQIRSGEENVVQIITNNGPNFVNAGKRLMETRSHVYWTPCAAHCIDLLLEDIE</sequence>
<dbReference type="STRING" id="4081.A0A3Q7IW22"/>
<organism evidence="3">
    <name type="scientific">Solanum lycopersicum</name>
    <name type="common">Tomato</name>
    <name type="synonym">Lycopersicon esculentum</name>
    <dbReference type="NCBI Taxonomy" id="4081"/>
    <lineage>
        <taxon>Eukaryota</taxon>
        <taxon>Viridiplantae</taxon>
        <taxon>Streptophyta</taxon>
        <taxon>Embryophyta</taxon>
        <taxon>Tracheophyta</taxon>
        <taxon>Spermatophyta</taxon>
        <taxon>Magnoliopsida</taxon>
        <taxon>eudicotyledons</taxon>
        <taxon>Gunneridae</taxon>
        <taxon>Pentapetalae</taxon>
        <taxon>asterids</taxon>
        <taxon>lamiids</taxon>
        <taxon>Solanales</taxon>
        <taxon>Solanaceae</taxon>
        <taxon>Solanoideae</taxon>
        <taxon>Solaneae</taxon>
        <taxon>Solanum</taxon>
        <taxon>Solanum subgen. Lycopersicon</taxon>
    </lineage>
</organism>
<dbReference type="EnsemblPlants" id="Solyc11g042553.1.1">
    <property type="protein sequence ID" value="Solyc11g042553.1.1"/>
    <property type="gene ID" value="Solyc11g042553.1"/>
</dbReference>
<proteinExistence type="predicted"/>
<evidence type="ECO:0000313" key="4">
    <source>
        <dbReference type="Proteomes" id="UP000004994"/>
    </source>
</evidence>
<dbReference type="Proteomes" id="UP000004994">
    <property type="component" value="Chromosome 11"/>
</dbReference>
<dbReference type="Pfam" id="PF04937">
    <property type="entry name" value="DUF659"/>
    <property type="match status" value="1"/>
</dbReference>
<feature type="domain" description="DUF659" evidence="2">
    <location>
        <begin position="35"/>
        <end position="118"/>
    </location>
</feature>
<dbReference type="InParanoid" id="A0A3Q7IW22"/>
<name>A0A3Q7IW22_SOLLC</name>
<reference evidence="3" key="1">
    <citation type="journal article" date="2012" name="Nature">
        <title>The tomato genome sequence provides insights into fleshy fruit evolution.</title>
        <authorList>
            <consortium name="Tomato Genome Consortium"/>
        </authorList>
    </citation>
    <scope>NUCLEOTIDE SEQUENCE [LARGE SCALE GENOMIC DNA]</scope>
    <source>
        <strain evidence="3">cv. Heinz 1706</strain>
    </source>
</reference>
<dbReference type="PANTHER" id="PTHR32166:SF74">
    <property type="entry name" value="OS05G0256350 PROTEIN"/>
    <property type="match status" value="1"/>
</dbReference>
<dbReference type="InterPro" id="IPR007021">
    <property type="entry name" value="DUF659"/>
</dbReference>
<reference evidence="3" key="2">
    <citation type="submission" date="2019-01" db="UniProtKB">
        <authorList>
            <consortium name="EnsemblPlants"/>
        </authorList>
    </citation>
    <scope>IDENTIFICATION</scope>
    <source>
        <strain evidence="3">cv. Heinz 1706</strain>
    </source>
</reference>
<dbReference type="AlphaFoldDB" id="A0A3Q7IW22"/>
<dbReference type="PANTHER" id="PTHR32166">
    <property type="entry name" value="OSJNBA0013A04.12 PROTEIN"/>
    <property type="match status" value="1"/>
</dbReference>
<dbReference type="Gramene" id="Solyc11g042553.1.1">
    <property type="protein sequence ID" value="Solyc11g042553.1.1"/>
    <property type="gene ID" value="Solyc11g042553.1"/>
</dbReference>